<feature type="compositionally biased region" description="Polar residues" evidence="1">
    <location>
        <begin position="41"/>
        <end position="55"/>
    </location>
</feature>
<proteinExistence type="predicted"/>
<keyword evidence="3" id="KW-1185">Reference proteome</keyword>
<evidence type="ECO:0000313" key="2">
    <source>
        <dbReference type="EMBL" id="PSN64708.1"/>
    </source>
</evidence>
<evidence type="ECO:0000256" key="1">
    <source>
        <dbReference type="SAM" id="MobiDB-lite"/>
    </source>
</evidence>
<sequence length="192" mass="20905">MPCCITAASRSAHGLASRPHPSPLACPTINATSKSHRTAYPPNNSPTHHNSLTSPTKPLSFSLATAPIPCFPGAHHPPNPSPCLSKTAFFPTLPPHMAGGRGSPFRTFRHHQHLLHYRSSYRADTSISQPAHCASILRAARHQHSLPPPSQPHGSKSKSRCRELFANQVSPLRSDTNVQGCAQRFQCPWKAR</sequence>
<protein>
    <submittedName>
        <fullName evidence="2">Uncharacterized protein</fullName>
    </submittedName>
</protein>
<accession>A0A2T2NI32</accession>
<dbReference type="Proteomes" id="UP000240883">
    <property type="component" value="Unassembled WGS sequence"/>
</dbReference>
<name>A0A2T2NI32_CORCC</name>
<evidence type="ECO:0000313" key="3">
    <source>
        <dbReference type="Proteomes" id="UP000240883"/>
    </source>
</evidence>
<dbReference type="EMBL" id="KZ678138">
    <property type="protein sequence ID" value="PSN64708.1"/>
    <property type="molecule type" value="Genomic_DNA"/>
</dbReference>
<reference evidence="2 3" key="1">
    <citation type="journal article" date="2018" name="Front. Microbiol.">
        <title>Genome-Wide Analysis of Corynespora cassiicola Leaf Fall Disease Putative Effectors.</title>
        <authorList>
            <person name="Lopez D."/>
            <person name="Ribeiro S."/>
            <person name="Label P."/>
            <person name="Fumanal B."/>
            <person name="Venisse J.S."/>
            <person name="Kohler A."/>
            <person name="de Oliveira R.R."/>
            <person name="Labutti K."/>
            <person name="Lipzen A."/>
            <person name="Lail K."/>
            <person name="Bauer D."/>
            <person name="Ohm R.A."/>
            <person name="Barry K.W."/>
            <person name="Spatafora J."/>
            <person name="Grigoriev I.V."/>
            <person name="Martin F.M."/>
            <person name="Pujade-Renaud V."/>
        </authorList>
    </citation>
    <scope>NUCLEOTIDE SEQUENCE [LARGE SCALE GENOMIC DNA]</scope>
    <source>
        <strain evidence="2 3">Philippines</strain>
    </source>
</reference>
<gene>
    <name evidence="2" type="ORF">BS50DRAFT_80100</name>
</gene>
<organism evidence="2 3">
    <name type="scientific">Corynespora cassiicola Philippines</name>
    <dbReference type="NCBI Taxonomy" id="1448308"/>
    <lineage>
        <taxon>Eukaryota</taxon>
        <taxon>Fungi</taxon>
        <taxon>Dikarya</taxon>
        <taxon>Ascomycota</taxon>
        <taxon>Pezizomycotina</taxon>
        <taxon>Dothideomycetes</taxon>
        <taxon>Pleosporomycetidae</taxon>
        <taxon>Pleosporales</taxon>
        <taxon>Corynesporascaceae</taxon>
        <taxon>Corynespora</taxon>
    </lineage>
</organism>
<dbReference type="AlphaFoldDB" id="A0A2T2NI32"/>
<feature type="region of interest" description="Disordered" evidence="1">
    <location>
        <begin position="14"/>
        <end position="55"/>
    </location>
</feature>